<evidence type="ECO:0000313" key="3">
    <source>
        <dbReference type="EMBL" id="NJP68080.1"/>
    </source>
</evidence>
<feature type="transmembrane region" description="Helical" evidence="2">
    <location>
        <begin position="92"/>
        <end position="116"/>
    </location>
</feature>
<evidence type="ECO:0008006" key="5">
    <source>
        <dbReference type="Google" id="ProtNLM"/>
    </source>
</evidence>
<protein>
    <recommendedName>
        <fullName evidence="5">DUF3040 domain-containing protein</fullName>
    </recommendedName>
</protein>
<evidence type="ECO:0000313" key="4">
    <source>
        <dbReference type="Proteomes" id="UP000746503"/>
    </source>
</evidence>
<evidence type="ECO:0000256" key="2">
    <source>
        <dbReference type="SAM" id="Phobius"/>
    </source>
</evidence>
<keyword evidence="4" id="KW-1185">Reference proteome</keyword>
<organism evidence="3 4">
    <name type="scientific">Streptomyces spiramenti</name>
    <dbReference type="NCBI Taxonomy" id="2720606"/>
    <lineage>
        <taxon>Bacteria</taxon>
        <taxon>Bacillati</taxon>
        <taxon>Actinomycetota</taxon>
        <taxon>Actinomycetes</taxon>
        <taxon>Kitasatosporales</taxon>
        <taxon>Streptomycetaceae</taxon>
        <taxon>Streptomyces</taxon>
    </lineage>
</organism>
<proteinExistence type="predicted"/>
<keyword evidence="2" id="KW-0472">Membrane</keyword>
<accession>A0ABX1AP53</accession>
<feature type="region of interest" description="Disordered" evidence="1">
    <location>
        <begin position="61"/>
        <end position="87"/>
    </location>
</feature>
<feature type="compositionally biased region" description="Basic and acidic residues" evidence="1">
    <location>
        <begin position="63"/>
        <end position="80"/>
    </location>
</feature>
<keyword evidence="2" id="KW-1133">Transmembrane helix</keyword>
<dbReference type="EMBL" id="JAAVJB010000167">
    <property type="protein sequence ID" value="NJP68080.1"/>
    <property type="molecule type" value="Genomic_DNA"/>
</dbReference>
<reference evidence="3 4" key="1">
    <citation type="submission" date="2020-03" db="EMBL/GenBank/DDBJ databases">
        <title>Draft genome of Streptomyces sp. ventii, isolated from the Axial Seamount in the Pacific Ocean, and resequencing of the two type strains Streptomyces lonarensis strain NCL 716 and Streptomyces bohaiensis strain 11A07.</title>
        <authorList>
            <person name="Loughran R.M."/>
            <person name="Pfannmuller K.M."/>
            <person name="Wasson B.J."/>
            <person name="Deadmond M.C."/>
            <person name="Paddock B.E."/>
            <person name="Koyack M.J."/>
            <person name="Gallegos D.A."/>
            <person name="Mitchell E.A."/>
            <person name="Ushijima B."/>
            <person name="Saw J.H."/>
            <person name="Mcphail K.L."/>
            <person name="Videau P."/>
        </authorList>
    </citation>
    <scope>NUCLEOTIDE SEQUENCE [LARGE SCALE GENOMIC DNA]</scope>
    <source>
        <strain evidence="4">5675061</strain>
    </source>
</reference>
<evidence type="ECO:0000256" key="1">
    <source>
        <dbReference type="SAM" id="MobiDB-lite"/>
    </source>
</evidence>
<comment type="caution">
    <text evidence="3">The sequence shown here is derived from an EMBL/GenBank/DDBJ whole genome shotgun (WGS) entry which is preliminary data.</text>
</comment>
<dbReference type="RefSeq" id="WP_167934589.1">
    <property type="nucleotide sequence ID" value="NZ_JAAVJB010000167.1"/>
</dbReference>
<name>A0ABX1AP53_9ACTN</name>
<gene>
    <name evidence="3" type="ORF">HCJ92_17665</name>
</gene>
<keyword evidence="2" id="KW-0812">Transmembrane</keyword>
<sequence length="120" mass="12468">MDHTTPATPGAVAQRARALVEAGDPRVAAVEDHLAPELPSSLSPDQRHYAAAVAVAVIDGTSDGDRGAGRTPARPRDRTAPRGGRSRAADRIGIAVTAVLFTFALAVLGAGVVWLWRLVL</sequence>
<dbReference type="Proteomes" id="UP000746503">
    <property type="component" value="Unassembled WGS sequence"/>
</dbReference>